<sequence length="584" mass="65159">MSRAKETELLEIPETPEAVAFHNTQIIKSSLEAANFMVSTTVSPVAEAQYHSLFDPSRVTPKPKMRKVGDDKPPFTFAASLHDLQSGPTSEGFSIVKKIKQKPTPQAAELNRTSPFGHAPTQSPHIARQSEEDDRNSTRTLRTKPQNEPTVSTVQPALRNENDVQTHSPPQRPPAPTNDDAAAYKPYSGQGNLETIMSKGSPKSLSLPLFPKNLIGLDTEDETLFICQKRPTNRELARIALACANGPSMTAIQITDWLAQKLPYLQKGQGNWEKSLKTTLSFYDEFRGKRAMGSHDGSVLWSFAKAADKARYQNEYRVYLAYFSHQNEEQDKQEQVVAGPGVNLNKIVPNTPKQQGKTRLRSAIESAPTRYAKSTRRNGFTGIPYARDSVTPPTVQDSSLMVSPVSATSHGSPLRSQAQPRKLSSSRDRVEFASGVKRETSFHDVYPCSTKRPIEIMTSEEKAAKAAQIRARPTRKELFDSNQRLAHVRRYRRQDIHDESDGAWEPESVGVRKKANRWKGDTLVNDCGRSRSLHEVFNLPANAIPMNNGNELAFRDGTLINGRLPRPRHTYRVGRRLGAVLTVM</sequence>
<dbReference type="eggNOG" id="ENOG502TJEF">
    <property type="taxonomic scope" value="Eukaryota"/>
</dbReference>
<feature type="region of interest" description="Disordered" evidence="1">
    <location>
        <begin position="101"/>
        <end position="201"/>
    </location>
</feature>
<dbReference type="STRING" id="671987.R0J670"/>
<dbReference type="Proteomes" id="UP000016935">
    <property type="component" value="Unassembled WGS sequence"/>
</dbReference>
<dbReference type="InterPro" id="IPR036388">
    <property type="entry name" value="WH-like_DNA-bd_sf"/>
</dbReference>
<keyword evidence="3" id="KW-1185">Reference proteome</keyword>
<evidence type="ECO:0000313" key="2">
    <source>
        <dbReference type="EMBL" id="EOA92181.1"/>
    </source>
</evidence>
<dbReference type="HOGENOM" id="CLU_017128_0_0_1"/>
<feature type="compositionally biased region" description="Polar residues" evidence="1">
    <location>
        <begin position="391"/>
        <end position="423"/>
    </location>
</feature>
<name>R0J670_EXST2</name>
<reference evidence="2 3" key="2">
    <citation type="journal article" date="2013" name="PLoS Genet.">
        <title>Comparative genome structure, secondary metabolite, and effector coding capacity across Cochliobolus pathogens.</title>
        <authorList>
            <person name="Condon B.J."/>
            <person name="Leng Y."/>
            <person name="Wu D."/>
            <person name="Bushley K.E."/>
            <person name="Ohm R.A."/>
            <person name="Otillar R."/>
            <person name="Martin J."/>
            <person name="Schackwitz W."/>
            <person name="Grimwood J."/>
            <person name="MohdZainudin N."/>
            <person name="Xue C."/>
            <person name="Wang R."/>
            <person name="Manning V.A."/>
            <person name="Dhillon B."/>
            <person name="Tu Z.J."/>
            <person name="Steffenson B.J."/>
            <person name="Salamov A."/>
            <person name="Sun H."/>
            <person name="Lowry S."/>
            <person name="LaButti K."/>
            <person name="Han J."/>
            <person name="Copeland A."/>
            <person name="Lindquist E."/>
            <person name="Barry K."/>
            <person name="Schmutz J."/>
            <person name="Baker S.E."/>
            <person name="Ciuffetti L.M."/>
            <person name="Grigoriev I.V."/>
            <person name="Zhong S."/>
            <person name="Turgeon B.G."/>
        </authorList>
    </citation>
    <scope>NUCLEOTIDE SEQUENCE [LARGE SCALE GENOMIC DNA]</scope>
    <source>
        <strain evidence="3">28A</strain>
    </source>
</reference>
<dbReference type="EMBL" id="KB908481">
    <property type="protein sequence ID" value="EOA92181.1"/>
    <property type="molecule type" value="Genomic_DNA"/>
</dbReference>
<evidence type="ECO:0000256" key="1">
    <source>
        <dbReference type="SAM" id="MobiDB-lite"/>
    </source>
</evidence>
<feature type="region of interest" description="Disordered" evidence="1">
    <location>
        <begin position="367"/>
        <end position="428"/>
    </location>
</feature>
<proteinExistence type="predicted"/>
<dbReference type="GeneID" id="19404664"/>
<gene>
    <name evidence="2" type="ORF">SETTUDRAFT_41001</name>
</gene>
<evidence type="ECO:0008006" key="4">
    <source>
        <dbReference type="Google" id="ProtNLM"/>
    </source>
</evidence>
<accession>R0J670</accession>
<feature type="compositionally biased region" description="Polar residues" evidence="1">
    <location>
        <begin position="138"/>
        <end position="155"/>
    </location>
</feature>
<dbReference type="RefSeq" id="XP_008020306.1">
    <property type="nucleotide sequence ID" value="XM_008022115.1"/>
</dbReference>
<evidence type="ECO:0000313" key="3">
    <source>
        <dbReference type="Proteomes" id="UP000016935"/>
    </source>
</evidence>
<dbReference type="SUPFAM" id="SSF46785">
    <property type="entry name" value="Winged helix' DNA-binding domain"/>
    <property type="match status" value="1"/>
</dbReference>
<dbReference type="OrthoDB" id="5431456at2759"/>
<reference evidence="2 3" key="1">
    <citation type="journal article" date="2012" name="PLoS Pathog.">
        <title>Diverse lifestyles and strategies of plant pathogenesis encoded in the genomes of eighteen Dothideomycetes fungi.</title>
        <authorList>
            <person name="Ohm R.A."/>
            <person name="Feau N."/>
            <person name="Henrissat B."/>
            <person name="Schoch C.L."/>
            <person name="Horwitz B.A."/>
            <person name="Barry K.W."/>
            <person name="Condon B.J."/>
            <person name="Copeland A.C."/>
            <person name="Dhillon B."/>
            <person name="Glaser F."/>
            <person name="Hesse C.N."/>
            <person name="Kosti I."/>
            <person name="LaButti K."/>
            <person name="Lindquist E.A."/>
            <person name="Lucas S."/>
            <person name="Salamov A.A."/>
            <person name="Bradshaw R.E."/>
            <person name="Ciuffetti L."/>
            <person name="Hamelin R.C."/>
            <person name="Kema G.H.J."/>
            <person name="Lawrence C."/>
            <person name="Scott J.A."/>
            <person name="Spatafora J.W."/>
            <person name="Turgeon B.G."/>
            <person name="de Wit P.J.G.M."/>
            <person name="Zhong S."/>
            <person name="Goodwin S.B."/>
            <person name="Grigoriev I.V."/>
        </authorList>
    </citation>
    <scope>NUCLEOTIDE SEQUENCE [LARGE SCALE GENOMIC DNA]</scope>
    <source>
        <strain evidence="3">28A</strain>
    </source>
</reference>
<dbReference type="Gene3D" id="1.10.10.10">
    <property type="entry name" value="Winged helix-like DNA-binding domain superfamily/Winged helix DNA-binding domain"/>
    <property type="match status" value="1"/>
</dbReference>
<protein>
    <recommendedName>
        <fullName evidence="4">Fork-head domain-containing protein</fullName>
    </recommendedName>
</protein>
<dbReference type="InterPro" id="IPR036390">
    <property type="entry name" value="WH_DNA-bd_sf"/>
</dbReference>
<dbReference type="AlphaFoldDB" id="R0J670"/>
<organism evidence="2 3">
    <name type="scientific">Exserohilum turcicum (strain 28A)</name>
    <name type="common">Northern leaf blight fungus</name>
    <name type="synonym">Setosphaeria turcica</name>
    <dbReference type="NCBI Taxonomy" id="671987"/>
    <lineage>
        <taxon>Eukaryota</taxon>
        <taxon>Fungi</taxon>
        <taxon>Dikarya</taxon>
        <taxon>Ascomycota</taxon>
        <taxon>Pezizomycotina</taxon>
        <taxon>Dothideomycetes</taxon>
        <taxon>Pleosporomycetidae</taxon>
        <taxon>Pleosporales</taxon>
        <taxon>Pleosporineae</taxon>
        <taxon>Pleosporaceae</taxon>
        <taxon>Exserohilum</taxon>
    </lineage>
</organism>